<proteinExistence type="predicted"/>
<dbReference type="AlphaFoldDB" id="A0A6H1Q4Z0"/>
<sequence>MASVKSVNYTKITADPIEKVDSEVLGGKIRVSYDNYEASSLASGSDITIGRIPTNATIMDVVLKCDALGGSSTLKVGDAGDDDRYLAAVGTWNAAGQTQSMLGGSTAANTAMTGLGYRTTAETDIVITTGGATISGSIHCWVMYTVE</sequence>
<gene>
    <name evidence="1" type="ORF">E5R92_07220</name>
</gene>
<evidence type="ECO:0000313" key="2">
    <source>
        <dbReference type="Proteomes" id="UP000501094"/>
    </source>
</evidence>
<dbReference type="EMBL" id="CP038852">
    <property type="protein sequence ID" value="QIZ21570.1"/>
    <property type="molecule type" value="Genomic_DNA"/>
</dbReference>
<name>A0A6H1Q4Z0_9PROT</name>
<keyword evidence="2" id="KW-1185">Reference proteome</keyword>
<dbReference type="Proteomes" id="UP000501094">
    <property type="component" value="Chromosome"/>
</dbReference>
<dbReference type="RefSeq" id="WP_168607428.1">
    <property type="nucleotide sequence ID" value="NZ_CP038852.1"/>
</dbReference>
<reference evidence="1 2" key="1">
    <citation type="journal article" date="2020" name="Nat. Microbiol.">
        <title>Lysogenic host-virus interactions in SAR11 marine bacteria.</title>
        <authorList>
            <person name="Morris R.M."/>
            <person name="Cain K.R."/>
            <person name="Hvorecny K.L."/>
            <person name="Kollman J.M."/>
        </authorList>
    </citation>
    <scope>NUCLEOTIDE SEQUENCE [LARGE SCALE GENOMIC DNA]</scope>
    <source>
        <strain evidence="1 2">NP1</strain>
    </source>
</reference>
<dbReference type="KEGG" id="peg:E5R92_07220"/>
<protein>
    <submittedName>
        <fullName evidence="1">Staphylocoagulase repeat protein</fullName>
    </submittedName>
</protein>
<evidence type="ECO:0000313" key="1">
    <source>
        <dbReference type="EMBL" id="QIZ21570.1"/>
    </source>
</evidence>
<organism evidence="1 2">
    <name type="scientific">Candidatus Pelagibacter giovannonii</name>
    <dbReference type="NCBI Taxonomy" id="2563896"/>
    <lineage>
        <taxon>Bacteria</taxon>
        <taxon>Pseudomonadati</taxon>
        <taxon>Pseudomonadota</taxon>
        <taxon>Alphaproteobacteria</taxon>
        <taxon>Candidatus Pelagibacterales</taxon>
        <taxon>Candidatus Pelagibacteraceae</taxon>
        <taxon>Candidatus Pelagibacter</taxon>
    </lineage>
</organism>
<accession>A0A6H1Q4Z0</accession>